<evidence type="ECO:0000256" key="1">
    <source>
        <dbReference type="SAM" id="MobiDB-lite"/>
    </source>
</evidence>
<name>G4Z2Y5_PHYSP</name>
<dbReference type="EMBL" id="JH159153">
    <property type="protein sequence ID" value="EGZ19318.1"/>
    <property type="molecule type" value="Genomic_DNA"/>
</dbReference>
<protein>
    <submittedName>
        <fullName evidence="2">Uncharacterized protein</fullName>
    </submittedName>
</protein>
<dbReference type="AlphaFoldDB" id="G4Z2Y5"/>
<gene>
    <name evidence="2" type="ORF">PHYSODRAFT_297923</name>
</gene>
<dbReference type="Proteomes" id="UP000002640">
    <property type="component" value="Unassembled WGS sequence"/>
</dbReference>
<organism evidence="2 3">
    <name type="scientific">Phytophthora sojae (strain P6497)</name>
    <name type="common">Soybean stem and root rot agent</name>
    <name type="synonym">Phytophthora megasperma f. sp. glycines</name>
    <dbReference type="NCBI Taxonomy" id="1094619"/>
    <lineage>
        <taxon>Eukaryota</taxon>
        <taxon>Sar</taxon>
        <taxon>Stramenopiles</taxon>
        <taxon>Oomycota</taxon>
        <taxon>Peronosporomycetes</taxon>
        <taxon>Peronosporales</taxon>
        <taxon>Peronosporaceae</taxon>
        <taxon>Phytophthora</taxon>
    </lineage>
</organism>
<evidence type="ECO:0000313" key="3">
    <source>
        <dbReference type="Proteomes" id="UP000002640"/>
    </source>
</evidence>
<dbReference type="InParanoid" id="G4Z2Y5"/>
<dbReference type="RefSeq" id="XP_009522035.1">
    <property type="nucleotide sequence ID" value="XM_009523740.1"/>
</dbReference>
<feature type="region of interest" description="Disordered" evidence="1">
    <location>
        <begin position="1"/>
        <end position="44"/>
    </location>
</feature>
<evidence type="ECO:0000313" key="2">
    <source>
        <dbReference type="EMBL" id="EGZ19318.1"/>
    </source>
</evidence>
<sequence>MASSAQQYIPDSLDTYPQVWPDSGGHRRATQDPAPPPLNATKASSDFTSAASIYKSLAIRGRQDALGGLRAVHELRGSTIEHARDDHIVTDPFAEPLTRQIAPQLALG</sequence>
<dbReference type="KEGG" id="psoj:PHYSODRAFT_297923"/>
<accession>G4Z2Y5</accession>
<proteinExistence type="predicted"/>
<keyword evidence="3" id="KW-1185">Reference proteome</keyword>
<dbReference type="GeneID" id="20641555"/>
<reference evidence="2 3" key="1">
    <citation type="journal article" date="2006" name="Science">
        <title>Phytophthora genome sequences uncover evolutionary origins and mechanisms of pathogenesis.</title>
        <authorList>
            <person name="Tyler B.M."/>
            <person name="Tripathy S."/>
            <person name="Zhang X."/>
            <person name="Dehal P."/>
            <person name="Jiang R.H."/>
            <person name="Aerts A."/>
            <person name="Arredondo F.D."/>
            <person name="Baxter L."/>
            <person name="Bensasson D."/>
            <person name="Beynon J.L."/>
            <person name="Chapman J."/>
            <person name="Damasceno C.M."/>
            <person name="Dorrance A.E."/>
            <person name="Dou D."/>
            <person name="Dickerman A.W."/>
            <person name="Dubchak I.L."/>
            <person name="Garbelotto M."/>
            <person name="Gijzen M."/>
            <person name="Gordon S.G."/>
            <person name="Govers F."/>
            <person name="Grunwald N.J."/>
            <person name="Huang W."/>
            <person name="Ivors K.L."/>
            <person name="Jones R.W."/>
            <person name="Kamoun S."/>
            <person name="Krampis K."/>
            <person name="Lamour K.H."/>
            <person name="Lee M.K."/>
            <person name="McDonald W.H."/>
            <person name="Medina M."/>
            <person name="Meijer H.J."/>
            <person name="Nordberg E.K."/>
            <person name="Maclean D.J."/>
            <person name="Ospina-Giraldo M.D."/>
            <person name="Morris P.F."/>
            <person name="Phuntumart V."/>
            <person name="Putnam N.H."/>
            <person name="Rash S."/>
            <person name="Rose J.K."/>
            <person name="Sakihama Y."/>
            <person name="Salamov A.A."/>
            <person name="Savidor A."/>
            <person name="Scheuring C.F."/>
            <person name="Smith B.M."/>
            <person name="Sobral B.W."/>
            <person name="Terry A."/>
            <person name="Torto-Alalibo T.A."/>
            <person name="Win J."/>
            <person name="Xu Z."/>
            <person name="Zhang H."/>
            <person name="Grigoriev I.V."/>
            <person name="Rokhsar D.S."/>
            <person name="Boore J.L."/>
        </authorList>
    </citation>
    <scope>NUCLEOTIDE SEQUENCE [LARGE SCALE GENOMIC DNA]</scope>
    <source>
        <strain evidence="2 3">P6497</strain>
    </source>
</reference>